<gene>
    <name evidence="10" type="primary">KCNN2</name>
</gene>
<evidence type="ECO:0000256" key="5">
    <source>
        <dbReference type="ARBA" id="ARBA00023065"/>
    </source>
</evidence>
<evidence type="ECO:0000256" key="6">
    <source>
        <dbReference type="ARBA" id="ARBA00023136"/>
    </source>
</evidence>
<protein>
    <submittedName>
        <fullName evidence="10">Potassium calcium-activated channel subfamily N member 2</fullName>
    </submittedName>
</protein>
<evidence type="ECO:0000256" key="1">
    <source>
        <dbReference type="ARBA" id="ARBA00004141"/>
    </source>
</evidence>
<feature type="domain" description="Calmodulin-binding" evidence="9">
    <location>
        <begin position="107"/>
        <end position="183"/>
    </location>
</feature>
<dbReference type="GO" id="GO:0016286">
    <property type="term" value="F:small conductance calcium-activated potassium channel activity"/>
    <property type="evidence" value="ECO:0007669"/>
    <property type="project" value="InterPro"/>
</dbReference>
<keyword evidence="6" id="KW-0472">Membrane</keyword>
<dbReference type="FunFam" id="1.10.287.70:FF:000022">
    <property type="entry name" value="Small conductance calcium-activated potassium channel, isoform O"/>
    <property type="match status" value="1"/>
</dbReference>
<reference evidence="10" key="3">
    <citation type="submission" date="2025-09" db="UniProtKB">
        <authorList>
            <consortium name="Ensembl"/>
        </authorList>
    </citation>
    <scope>IDENTIFICATION</scope>
</reference>
<evidence type="ECO:0000313" key="10">
    <source>
        <dbReference type="Ensembl" id="ENSEASP00005059926.1"/>
    </source>
</evidence>
<evidence type="ECO:0000256" key="8">
    <source>
        <dbReference type="SAM" id="MobiDB-lite"/>
    </source>
</evidence>
<dbReference type="AlphaFoldDB" id="A0A9L0K353"/>
<keyword evidence="4" id="KW-1133">Transmembrane helix</keyword>
<dbReference type="Pfam" id="PF02888">
    <property type="entry name" value="CaMBD"/>
    <property type="match status" value="1"/>
</dbReference>
<keyword evidence="11" id="KW-1185">Reference proteome</keyword>
<dbReference type="PANTHER" id="PTHR10153">
    <property type="entry name" value="SMALL CONDUCTANCE CALCIUM-ACTIVATED POTASSIUM CHANNEL"/>
    <property type="match status" value="1"/>
</dbReference>
<organism evidence="10 11">
    <name type="scientific">Equus asinus</name>
    <name type="common">Donkey</name>
    <name type="synonym">Equus africanus asinus</name>
    <dbReference type="NCBI Taxonomy" id="9793"/>
    <lineage>
        <taxon>Eukaryota</taxon>
        <taxon>Metazoa</taxon>
        <taxon>Chordata</taxon>
        <taxon>Craniata</taxon>
        <taxon>Vertebrata</taxon>
        <taxon>Euteleostomi</taxon>
        <taxon>Mammalia</taxon>
        <taxon>Eutheria</taxon>
        <taxon>Laurasiatheria</taxon>
        <taxon>Perissodactyla</taxon>
        <taxon>Equidae</taxon>
        <taxon>Equus</taxon>
    </lineage>
</organism>
<keyword evidence="3" id="KW-0812">Transmembrane</keyword>
<comment type="subcellular location">
    <subcellularLocation>
        <location evidence="1">Membrane</location>
        <topology evidence="1">Multi-pass membrane protein</topology>
    </subcellularLocation>
</comment>
<keyword evidence="7" id="KW-0407">Ion channel</keyword>
<proteinExistence type="predicted"/>
<dbReference type="SUPFAM" id="SSF81327">
    <property type="entry name" value="Small-conductance potassium channel"/>
    <property type="match status" value="1"/>
</dbReference>
<evidence type="ECO:0000256" key="4">
    <source>
        <dbReference type="ARBA" id="ARBA00022989"/>
    </source>
</evidence>
<dbReference type="Gene3D" id="1.10.287.70">
    <property type="match status" value="1"/>
</dbReference>
<name>A0A9L0K353_EQUAS</name>
<keyword evidence="2" id="KW-0813">Transport</keyword>
<evidence type="ECO:0000256" key="7">
    <source>
        <dbReference type="ARBA" id="ARBA00023303"/>
    </source>
</evidence>
<keyword evidence="5" id="KW-0406">Ion transport</keyword>
<reference evidence="10 11" key="1">
    <citation type="journal article" date="2020" name="Nat. Commun.">
        <title>Donkey genomes provide new insights into domestication and selection for coat color.</title>
        <authorList>
            <person name="Wang"/>
            <person name="C."/>
            <person name="Li"/>
            <person name="H."/>
            <person name="Guo"/>
            <person name="Y."/>
            <person name="Huang"/>
            <person name="J."/>
            <person name="Sun"/>
            <person name="Y."/>
            <person name="Min"/>
            <person name="J."/>
            <person name="Wang"/>
            <person name="J."/>
            <person name="Fang"/>
            <person name="X."/>
            <person name="Zhao"/>
            <person name="Z."/>
            <person name="Wang"/>
            <person name="S."/>
            <person name="Zhang"/>
            <person name="Y."/>
            <person name="Liu"/>
            <person name="Q."/>
            <person name="Jiang"/>
            <person name="Q."/>
            <person name="Wang"/>
            <person name="X."/>
            <person name="Guo"/>
            <person name="Y."/>
            <person name="Yang"/>
            <person name="C."/>
            <person name="Wang"/>
            <person name="Y."/>
            <person name="Tian"/>
            <person name="F."/>
            <person name="Zhuang"/>
            <person name="G."/>
            <person name="Fan"/>
            <person name="Y."/>
            <person name="Gao"/>
            <person name="Q."/>
            <person name="Li"/>
            <person name="Y."/>
            <person name="Ju"/>
            <person name="Z."/>
            <person name="Li"/>
            <person name="J."/>
            <person name="Li"/>
            <person name="R."/>
            <person name="Hou"/>
            <person name="M."/>
            <person name="Yang"/>
            <person name="G."/>
            <person name="Liu"/>
            <person name="G."/>
            <person name="Liu"/>
            <person name="W."/>
            <person name="Guo"/>
            <person name="J."/>
            <person name="Pan"/>
            <person name="S."/>
            <person name="Fan"/>
            <person name="G."/>
            <person name="Zhang"/>
            <person name="W."/>
            <person name="Zhang"/>
            <person name="R."/>
            <person name="Yu"/>
            <person name="J."/>
            <person name="Zhang"/>
            <person name="X."/>
            <person name="Yin"/>
            <person name="Q."/>
            <person name="Ji"/>
            <person name="C."/>
            <person name="Jin"/>
            <person name="Y."/>
            <person name="Yue"/>
            <person name="G."/>
            <person name="Liu"/>
            <person name="M."/>
            <person name="Xu"/>
            <person name="J."/>
            <person name="Liu"/>
            <person name="S."/>
            <person name="Jordana"/>
            <person name="J."/>
            <person name="Noce"/>
            <person name="A."/>
            <person name="Amills"/>
            <person name="M."/>
            <person name="Wu"/>
            <person name="D.D."/>
            <person name="Li"/>
            <person name="S."/>
            <person name="Zhou"/>
            <person name="X. and Zhong"/>
            <person name="J."/>
        </authorList>
    </citation>
    <scope>NUCLEOTIDE SEQUENCE [LARGE SCALE GENOMIC DNA]</scope>
</reference>
<evidence type="ECO:0000313" key="11">
    <source>
        <dbReference type="Proteomes" id="UP000694387"/>
    </source>
</evidence>
<dbReference type="GO" id="GO:0005516">
    <property type="term" value="F:calmodulin binding"/>
    <property type="evidence" value="ECO:0007669"/>
    <property type="project" value="InterPro"/>
</dbReference>
<feature type="region of interest" description="Disordered" evidence="8">
    <location>
        <begin position="246"/>
        <end position="274"/>
    </location>
</feature>
<evidence type="ECO:0000259" key="9">
    <source>
        <dbReference type="SMART" id="SM01053"/>
    </source>
</evidence>
<dbReference type="GO" id="GO:0016020">
    <property type="term" value="C:membrane"/>
    <property type="evidence" value="ECO:0007669"/>
    <property type="project" value="UniProtKB-SubCell"/>
</dbReference>
<dbReference type="Proteomes" id="UP000694387">
    <property type="component" value="Chromosome 11"/>
</dbReference>
<dbReference type="InterPro" id="IPR015449">
    <property type="entry name" value="K_chnl_Ca-activ_SK"/>
</dbReference>
<dbReference type="InterPro" id="IPR036122">
    <property type="entry name" value="CaM-bd_dom_sf"/>
</dbReference>
<dbReference type="GeneTree" id="ENSGT00950000182904"/>
<reference evidence="10" key="2">
    <citation type="submission" date="2025-08" db="UniProtKB">
        <authorList>
            <consortium name="Ensembl"/>
        </authorList>
    </citation>
    <scope>IDENTIFICATION</scope>
</reference>
<dbReference type="Ensembl" id="ENSEAST00005059379.1">
    <property type="protein sequence ID" value="ENSEASP00005059926.1"/>
    <property type="gene ID" value="ENSEASG00005015131.2"/>
</dbReference>
<feature type="compositionally biased region" description="Low complexity" evidence="8">
    <location>
        <begin position="263"/>
        <end position="274"/>
    </location>
</feature>
<dbReference type="SMART" id="SM01053">
    <property type="entry name" value="CaMBD"/>
    <property type="match status" value="1"/>
</dbReference>
<dbReference type="InterPro" id="IPR004178">
    <property type="entry name" value="CaM-bd_dom"/>
</dbReference>
<evidence type="ECO:0000256" key="3">
    <source>
        <dbReference type="ARBA" id="ARBA00022692"/>
    </source>
</evidence>
<evidence type="ECO:0000256" key="2">
    <source>
        <dbReference type="ARBA" id="ARBA00022448"/>
    </source>
</evidence>
<accession>A0A9L0K353</accession>
<sequence>MTSLMQHFLLSNHQAQEGAAQANHSKADSGFPSPGFITEPEKPLPPSPRIFLRMRTFKLTSTPHQQISTCIGRYSEGAGCTALVVAVVARKLELTKAEKHVHNFMMDTQLTKRVKNAAANVLRETWLIYKNTKLVKKIDHAKVRKHQRKFLQAIHQLRSVKMEQRKLNDQANTLVDLAKTQNIMYDMISDLNERSEDFEKRIVTLETKLETLIGSIHALPGVISQTIRQQQRDFIEAQMENYDKHVTYNAERSRSSSRRRRSSSTAPPTSSESS</sequence>